<evidence type="ECO:0000259" key="6">
    <source>
        <dbReference type="Pfam" id="PF00881"/>
    </source>
</evidence>
<keyword evidence="8" id="KW-1185">Reference proteome</keyword>
<dbReference type="AlphaFoldDB" id="A0A8J7I4G4"/>
<dbReference type="EMBL" id="JAECZA010000203">
    <property type="protein sequence ID" value="MBH8575700.1"/>
    <property type="molecule type" value="Genomic_DNA"/>
</dbReference>
<dbReference type="CDD" id="cd02146">
    <property type="entry name" value="NfsA-like"/>
    <property type="match status" value="1"/>
</dbReference>
<keyword evidence="2 5" id="KW-0285">Flavoprotein</keyword>
<dbReference type="InterPro" id="IPR016446">
    <property type="entry name" value="Flavin_OxRdtase_Frp"/>
</dbReference>
<gene>
    <name evidence="7" type="ORF">I8752_22370</name>
</gene>
<evidence type="ECO:0000313" key="8">
    <source>
        <dbReference type="Proteomes" id="UP000662314"/>
    </source>
</evidence>
<dbReference type="InterPro" id="IPR000415">
    <property type="entry name" value="Nitroreductase-like"/>
</dbReference>
<feature type="domain" description="Nitroreductase" evidence="6">
    <location>
        <begin position="32"/>
        <end position="186"/>
    </location>
</feature>
<dbReference type="PIRSF" id="PIRSF005426">
    <property type="entry name" value="Frp"/>
    <property type="match status" value="1"/>
</dbReference>
<protein>
    <submittedName>
        <fullName evidence="7">NADPH-dependent oxidoreductase</fullName>
    </submittedName>
</protein>
<reference evidence="7 8" key="1">
    <citation type="journal article" date="2021" name="Int. J. Syst. Evol. Microbiol.">
        <title>Amazonocrinis nigriterrae gen. nov., sp. nov., Atlanticothrix silvestris gen. nov., sp. nov. and Dendronalium phyllosphericum gen. nov., sp. nov., nostocacean cyanobacteria from Brazilian environments.</title>
        <authorList>
            <person name="Alvarenga D.O."/>
            <person name="Andreote A.P.D."/>
            <person name="Branco L.H.Z."/>
            <person name="Delbaje E."/>
            <person name="Cruz R.B."/>
            <person name="Varani A.M."/>
            <person name="Fiore M.F."/>
        </authorList>
    </citation>
    <scope>NUCLEOTIDE SEQUENCE [LARGE SCALE GENOMIC DNA]</scope>
    <source>
        <strain evidence="7 8">CENA369</strain>
    </source>
</reference>
<evidence type="ECO:0000256" key="4">
    <source>
        <dbReference type="ARBA" id="ARBA00023002"/>
    </source>
</evidence>
<keyword evidence="3 5" id="KW-0288">FMN</keyword>
<dbReference type="Pfam" id="PF00881">
    <property type="entry name" value="Nitroreductase"/>
    <property type="match status" value="1"/>
</dbReference>
<evidence type="ECO:0000313" key="7">
    <source>
        <dbReference type="EMBL" id="MBH8575700.1"/>
    </source>
</evidence>
<evidence type="ECO:0000256" key="5">
    <source>
        <dbReference type="PIRNR" id="PIRNR005426"/>
    </source>
</evidence>
<dbReference type="Gene3D" id="3.40.109.10">
    <property type="entry name" value="NADH Oxidase"/>
    <property type="match status" value="1"/>
</dbReference>
<keyword evidence="4 5" id="KW-0560">Oxidoreductase</keyword>
<dbReference type="PANTHER" id="PTHR43425:SF2">
    <property type="entry name" value="OXYGEN-INSENSITIVE NADPH NITROREDUCTASE"/>
    <property type="match status" value="1"/>
</dbReference>
<organism evidence="7 8">
    <name type="scientific">Dendronalium phyllosphericum CENA369</name>
    <dbReference type="NCBI Taxonomy" id="1725256"/>
    <lineage>
        <taxon>Bacteria</taxon>
        <taxon>Bacillati</taxon>
        <taxon>Cyanobacteriota</taxon>
        <taxon>Cyanophyceae</taxon>
        <taxon>Nostocales</taxon>
        <taxon>Nostocaceae</taxon>
        <taxon>Dendronalium</taxon>
        <taxon>Dendronalium phyllosphericum</taxon>
    </lineage>
</organism>
<proteinExistence type="inferred from homology"/>
<dbReference type="RefSeq" id="WP_214434466.1">
    <property type="nucleotide sequence ID" value="NZ_CAWPUQ010000121.1"/>
</dbReference>
<accession>A0A8J7I4G4</accession>
<keyword evidence="5" id="KW-0521">NADP</keyword>
<dbReference type="PANTHER" id="PTHR43425">
    <property type="entry name" value="OXYGEN-INSENSITIVE NADPH NITROREDUCTASE"/>
    <property type="match status" value="1"/>
</dbReference>
<evidence type="ECO:0000256" key="2">
    <source>
        <dbReference type="ARBA" id="ARBA00022630"/>
    </source>
</evidence>
<evidence type="ECO:0000256" key="3">
    <source>
        <dbReference type="ARBA" id="ARBA00022643"/>
    </source>
</evidence>
<dbReference type="SUPFAM" id="SSF55469">
    <property type="entry name" value="FMN-dependent nitroreductase-like"/>
    <property type="match status" value="1"/>
</dbReference>
<comment type="caution">
    <text evidence="7">The sequence shown here is derived from an EMBL/GenBank/DDBJ whole genome shotgun (WGS) entry which is preliminary data.</text>
</comment>
<comment type="similarity">
    <text evidence="1 5">Belongs to the flavin oxidoreductase frp family.</text>
</comment>
<dbReference type="GO" id="GO:0016491">
    <property type="term" value="F:oxidoreductase activity"/>
    <property type="evidence" value="ECO:0007669"/>
    <property type="project" value="UniProtKB-UniRule"/>
</dbReference>
<sequence>MTNPTELLRSRYGEIPFNSEINWNESVTTLLSHRSIRAYLTDPLPPGTLELIVAAAQSASTSSNLQTWSVVAVENQERKEELSKLAGNQAHIRQAPLFLVWLADLARIARVADSRGISHDALKYLEMFVMSTVDASLAAQNAAVAAESLGLGTVYIGGIRNKPEEVARVINLPNSVYAVFGLCVGYPNPEVATAVKPRLPQSAIVHRETYKLADQEEAIAHYNDIIKDFYIEQKMDIAGDWSEHSAQRIATVESLRGRDRLREALNNLGFQLR</sequence>
<dbReference type="Proteomes" id="UP000662314">
    <property type="component" value="Unassembled WGS sequence"/>
</dbReference>
<evidence type="ECO:0000256" key="1">
    <source>
        <dbReference type="ARBA" id="ARBA00008366"/>
    </source>
</evidence>
<dbReference type="InterPro" id="IPR029479">
    <property type="entry name" value="Nitroreductase"/>
</dbReference>
<name>A0A8J7I4G4_9NOST</name>